<sequence>MALSGSAVCYKVNSIDIGDITRRPLLSLEKKLHGRHPASGGECRPFLRTTNARQPFCPVAAIPASPLRRLSCFRPCRVASGESEGVVRGGESSSTDDEQTLTQDLQTAIEEEDYAQAAKIRDSLKLLQEDSKSAVLAANSRFYNAFRKGDLASMQGLWSKGENACCVHPGASGVLGYDDVMESWELVWMDYDFPLEIELKNVRVHFRGDMGYVTCVEFIRTKGSSWGAQFVTNVFERVGGRWFICVHHASPVDL</sequence>
<dbReference type="Proteomes" id="UP001497516">
    <property type="component" value="Chromosome 3"/>
</dbReference>
<dbReference type="InterPro" id="IPR037401">
    <property type="entry name" value="SnoaL-like"/>
</dbReference>
<dbReference type="PANTHER" id="PTHR34957">
    <property type="entry name" value="NUCLEAR TRANSPORT FACTOR 2 (NTF2) FAMILY PROTEIN"/>
    <property type="match status" value="1"/>
</dbReference>
<dbReference type="Pfam" id="PF02151">
    <property type="entry name" value="UVR"/>
    <property type="match status" value="1"/>
</dbReference>
<evidence type="ECO:0000259" key="1">
    <source>
        <dbReference type="Pfam" id="PF02151"/>
    </source>
</evidence>
<dbReference type="AlphaFoldDB" id="A0AAV2DZH6"/>
<protein>
    <recommendedName>
        <fullName evidence="5">F-box protein SKIP8</fullName>
    </recommendedName>
</protein>
<dbReference type="PANTHER" id="PTHR34957:SF1">
    <property type="entry name" value="NUCLEAR TRANSPORT FACTOR 2 (NTF2) FAMILY PROTEIN"/>
    <property type="match status" value="1"/>
</dbReference>
<dbReference type="Gene3D" id="3.10.450.50">
    <property type="match status" value="1"/>
</dbReference>
<dbReference type="EMBL" id="OZ034816">
    <property type="protein sequence ID" value="CAL1378928.1"/>
    <property type="molecule type" value="Genomic_DNA"/>
</dbReference>
<feature type="domain" description="UVR" evidence="1">
    <location>
        <begin position="100"/>
        <end position="129"/>
    </location>
</feature>
<name>A0AAV2DZH6_9ROSI</name>
<dbReference type="Pfam" id="PF13474">
    <property type="entry name" value="SnoaL_3"/>
    <property type="match status" value="1"/>
</dbReference>
<evidence type="ECO:0000313" key="4">
    <source>
        <dbReference type="Proteomes" id="UP001497516"/>
    </source>
</evidence>
<accession>A0AAV2DZH6</accession>
<gene>
    <name evidence="3" type="ORF">LTRI10_LOCUS20477</name>
</gene>
<evidence type="ECO:0000259" key="2">
    <source>
        <dbReference type="Pfam" id="PF13474"/>
    </source>
</evidence>
<feature type="domain" description="SnoaL-like" evidence="2">
    <location>
        <begin position="135"/>
        <end position="252"/>
    </location>
</feature>
<reference evidence="3 4" key="1">
    <citation type="submission" date="2024-04" db="EMBL/GenBank/DDBJ databases">
        <authorList>
            <person name="Fracassetti M."/>
        </authorList>
    </citation>
    <scope>NUCLEOTIDE SEQUENCE [LARGE SCALE GENOMIC DNA]</scope>
</reference>
<dbReference type="InterPro" id="IPR032710">
    <property type="entry name" value="NTF2-like_dom_sf"/>
</dbReference>
<proteinExistence type="predicted"/>
<dbReference type="InterPro" id="IPR001943">
    <property type="entry name" value="UVR_dom"/>
</dbReference>
<dbReference type="SUPFAM" id="SSF54427">
    <property type="entry name" value="NTF2-like"/>
    <property type="match status" value="1"/>
</dbReference>
<evidence type="ECO:0008006" key="5">
    <source>
        <dbReference type="Google" id="ProtNLM"/>
    </source>
</evidence>
<evidence type="ECO:0000313" key="3">
    <source>
        <dbReference type="EMBL" id="CAL1378928.1"/>
    </source>
</evidence>
<keyword evidence="4" id="KW-1185">Reference proteome</keyword>
<organism evidence="3 4">
    <name type="scientific">Linum trigynum</name>
    <dbReference type="NCBI Taxonomy" id="586398"/>
    <lineage>
        <taxon>Eukaryota</taxon>
        <taxon>Viridiplantae</taxon>
        <taxon>Streptophyta</taxon>
        <taxon>Embryophyta</taxon>
        <taxon>Tracheophyta</taxon>
        <taxon>Spermatophyta</taxon>
        <taxon>Magnoliopsida</taxon>
        <taxon>eudicotyledons</taxon>
        <taxon>Gunneridae</taxon>
        <taxon>Pentapetalae</taxon>
        <taxon>rosids</taxon>
        <taxon>fabids</taxon>
        <taxon>Malpighiales</taxon>
        <taxon>Linaceae</taxon>
        <taxon>Linum</taxon>
    </lineage>
</organism>